<dbReference type="AlphaFoldDB" id="A0A7V7TF65"/>
<dbReference type="RefSeq" id="WP_150897851.1">
    <property type="nucleotide sequence ID" value="NZ_AP025468.1"/>
</dbReference>
<protein>
    <submittedName>
        <fullName evidence="1">Uncharacterized protein</fullName>
    </submittedName>
</protein>
<dbReference type="GeneID" id="77344851"/>
<accession>A0A7V7TF65</accession>
<name>A0A7V7TF65_9VIBR</name>
<proteinExistence type="predicted"/>
<dbReference type="Proteomes" id="UP000423756">
    <property type="component" value="Unassembled WGS sequence"/>
</dbReference>
<comment type="caution">
    <text evidence="1">The sequence shown here is derived from an EMBL/GenBank/DDBJ whole genome shotgun (WGS) entry which is preliminary data.</text>
</comment>
<dbReference type="EMBL" id="VZPX01000047">
    <property type="protein sequence ID" value="KAB0476551.1"/>
    <property type="molecule type" value="Genomic_DNA"/>
</dbReference>
<gene>
    <name evidence="1" type="ORF">F7Q91_19115</name>
</gene>
<evidence type="ECO:0000313" key="2">
    <source>
        <dbReference type="Proteomes" id="UP000423756"/>
    </source>
</evidence>
<sequence length="176" mass="20008">MKKFFKSNHADVYSAWTNYRNQVSKLKSECTAFAEHFDAKPAFIFSATGHAFGDLVLNNPHTRPDAEFWTKPSSTRGNTSWIRQRVKGKENMNKLRELRAEYEKLKPECTDVSLDELYSAIGISWGDVVFSGIEWFAFEGDVYISTSLNLPKNVDEITAHEFSIAKKSKEAIDKAA</sequence>
<organism evidence="1 2">
    <name type="scientific">Vibrio chagasii</name>
    <dbReference type="NCBI Taxonomy" id="170679"/>
    <lineage>
        <taxon>Bacteria</taxon>
        <taxon>Pseudomonadati</taxon>
        <taxon>Pseudomonadota</taxon>
        <taxon>Gammaproteobacteria</taxon>
        <taxon>Vibrionales</taxon>
        <taxon>Vibrionaceae</taxon>
        <taxon>Vibrio</taxon>
    </lineage>
</organism>
<reference evidence="1 2" key="1">
    <citation type="submission" date="2019-09" db="EMBL/GenBank/DDBJ databases">
        <title>Draft genome sequences of 48 bacterial type strains from the CCUG.</title>
        <authorList>
            <person name="Tunovic T."/>
            <person name="Pineiro-Iglesias B."/>
            <person name="Unosson C."/>
            <person name="Inganas E."/>
            <person name="Ohlen M."/>
            <person name="Cardew S."/>
            <person name="Jensie-Markopoulos S."/>
            <person name="Salva-Serra F."/>
            <person name="Jaen-Luchoro D."/>
            <person name="Karlsson R."/>
            <person name="Svensson-Stadler L."/>
            <person name="Chun J."/>
            <person name="Moore E."/>
        </authorList>
    </citation>
    <scope>NUCLEOTIDE SEQUENCE [LARGE SCALE GENOMIC DNA]</scope>
    <source>
        <strain evidence="1 2">CCUG 48643</strain>
    </source>
</reference>
<evidence type="ECO:0000313" key="1">
    <source>
        <dbReference type="EMBL" id="KAB0476551.1"/>
    </source>
</evidence>